<dbReference type="AlphaFoldDB" id="A0A7N4NUC6"/>
<accession>A0A7N4NUC6</accession>
<keyword evidence="6" id="KW-0211">Defensin</keyword>
<keyword evidence="6" id="KW-0929">Antimicrobial</keyword>
<dbReference type="Gene3D" id="3.10.360.10">
    <property type="entry name" value="Antimicrobial Peptide, Beta-defensin 2, Chain A"/>
    <property type="match status" value="1"/>
</dbReference>
<reference evidence="8 9" key="1">
    <citation type="journal article" date="2011" name="Proc. Natl. Acad. Sci. U.S.A.">
        <title>Genetic diversity and population structure of the endangered marsupial Sarcophilus harrisii (Tasmanian devil).</title>
        <authorList>
            <person name="Miller W."/>
            <person name="Hayes V.M."/>
            <person name="Ratan A."/>
            <person name="Petersen D.C."/>
            <person name="Wittekindt N.E."/>
            <person name="Miller J."/>
            <person name="Walenz B."/>
            <person name="Knight J."/>
            <person name="Qi J."/>
            <person name="Zhao F."/>
            <person name="Wang Q."/>
            <person name="Bedoya-Reina O.C."/>
            <person name="Katiyar N."/>
            <person name="Tomsho L.P."/>
            <person name="Kasson L.M."/>
            <person name="Hardie R.A."/>
            <person name="Woodbridge P."/>
            <person name="Tindall E.A."/>
            <person name="Bertelsen M.F."/>
            <person name="Dixon D."/>
            <person name="Pyecroft S."/>
            <person name="Helgen K.M."/>
            <person name="Lesk A.M."/>
            <person name="Pringle T.H."/>
            <person name="Patterson N."/>
            <person name="Zhang Y."/>
            <person name="Kreiss A."/>
            <person name="Woods G.M."/>
            <person name="Jones M.E."/>
            <person name="Schuster S.C."/>
        </authorList>
    </citation>
    <scope>NUCLEOTIDE SEQUENCE [LARGE SCALE GENOMIC DNA]</scope>
</reference>
<dbReference type="FunCoup" id="A0A7N4NUC6">
    <property type="interactions" value="190"/>
</dbReference>
<sequence>QRLRFRNGLIILLLLFYAARCGMSHSANLCVQLQGVCRKNSCDTTEESIGFCTTHKLCCRKWWLLPFVPRPPFRREAV</sequence>
<keyword evidence="6" id="KW-0044">Antibiotic</keyword>
<comment type="similarity">
    <text evidence="2 6">Belongs to the beta-defensin family.</text>
</comment>
<feature type="domain" description="Beta/alpha-defensin C-terminal" evidence="7">
    <location>
        <begin position="30"/>
        <end position="59"/>
    </location>
</feature>
<dbReference type="InterPro" id="IPR025933">
    <property type="entry name" value="Beta_defensin_dom"/>
</dbReference>
<reference evidence="8" key="3">
    <citation type="submission" date="2025-09" db="UniProtKB">
        <authorList>
            <consortium name="Ensembl"/>
        </authorList>
    </citation>
    <scope>IDENTIFICATION</scope>
</reference>
<dbReference type="Proteomes" id="UP000007648">
    <property type="component" value="Unassembled WGS sequence"/>
</dbReference>
<evidence type="ECO:0000313" key="8">
    <source>
        <dbReference type="Ensembl" id="ENSSHAP00000028219.1"/>
    </source>
</evidence>
<evidence type="ECO:0000256" key="3">
    <source>
        <dbReference type="ARBA" id="ARBA00022525"/>
    </source>
</evidence>
<dbReference type="Ensembl" id="ENSSHAT00000034495.1">
    <property type="protein sequence ID" value="ENSSHAP00000028219.1"/>
    <property type="gene ID" value="ENSSHAG00000026256.1"/>
</dbReference>
<proteinExistence type="inferred from homology"/>
<dbReference type="GO" id="GO:0042742">
    <property type="term" value="P:defense response to bacterium"/>
    <property type="evidence" value="ECO:0007669"/>
    <property type="project" value="UniProtKB-UniRule"/>
</dbReference>
<comment type="subcellular location">
    <subcellularLocation>
        <location evidence="1 6">Secreted</location>
    </subcellularLocation>
</comment>
<evidence type="ECO:0000256" key="2">
    <source>
        <dbReference type="ARBA" id="ARBA00007371"/>
    </source>
</evidence>
<dbReference type="GO" id="GO:0005576">
    <property type="term" value="C:extracellular region"/>
    <property type="evidence" value="ECO:0007669"/>
    <property type="project" value="UniProtKB-SubCell"/>
</dbReference>
<evidence type="ECO:0000256" key="4">
    <source>
        <dbReference type="ARBA" id="ARBA00022729"/>
    </source>
</evidence>
<dbReference type="InterPro" id="IPR006080">
    <property type="entry name" value="Beta/alpha-defensin_C"/>
</dbReference>
<keyword evidence="4 6" id="KW-0732">Signal</keyword>
<evidence type="ECO:0000256" key="1">
    <source>
        <dbReference type="ARBA" id="ARBA00004613"/>
    </source>
</evidence>
<dbReference type="InParanoid" id="A0A7N4NUC6"/>
<keyword evidence="9" id="KW-1185">Reference proteome</keyword>
<comment type="function">
    <text evidence="6">Has antibacterial activity.</text>
</comment>
<evidence type="ECO:0000259" key="7">
    <source>
        <dbReference type="SMART" id="SM00048"/>
    </source>
</evidence>
<protein>
    <recommendedName>
        <fullName evidence="6">Beta-defensin</fullName>
    </recommendedName>
</protein>
<reference evidence="8" key="2">
    <citation type="submission" date="2025-08" db="UniProtKB">
        <authorList>
            <consortium name="Ensembl"/>
        </authorList>
    </citation>
    <scope>IDENTIFICATION</scope>
</reference>
<dbReference type="Pfam" id="PF13841">
    <property type="entry name" value="Defensin_beta_2"/>
    <property type="match status" value="1"/>
</dbReference>
<dbReference type="GeneTree" id="ENSGT01020000234449"/>
<feature type="signal peptide" evidence="6">
    <location>
        <begin position="1"/>
        <end position="21"/>
    </location>
</feature>
<organism evidence="8 9">
    <name type="scientific">Sarcophilus harrisii</name>
    <name type="common">Tasmanian devil</name>
    <name type="synonym">Sarcophilus laniarius</name>
    <dbReference type="NCBI Taxonomy" id="9305"/>
    <lineage>
        <taxon>Eukaryota</taxon>
        <taxon>Metazoa</taxon>
        <taxon>Chordata</taxon>
        <taxon>Craniata</taxon>
        <taxon>Vertebrata</taxon>
        <taxon>Euteleostomi</taxon>
        <taxon>Mammalia</taxon>
        <taxon>Metatheria</taxon>
        <taxon>Dasyuromorphia</taxon>
        <taxon>Dasyuridae</taxon>
        <taxon>Sarcophilus</taxon>
    </lineage>
</organism>
<evidence type="ECO:0000256" key="6">
    <source>
        <dbReference type="RuleBase" id="RU231113"/>
    </source>
</evidence>
<dbReference type="SUPFAM" id="SSF57392">
    <property type="entry name" value="Defensin-like"/>
    <property type="match status" value="1"/>
</dbReference>
<feature type="chain" id="PRO_5029938313" description="Beta-defensin" evidence="6">
    <location>
        <begin position="22"/>
        <end position="78"/>
    </location>
</feature>
<keyword evidence="5" id="KW-1015">Disulfide bond</keyword>
<dbReference type="SMART" id="SM00048">
    <property type="entry name" value="DEFSN"/>
    <property type="match status" value="1"/>
</dbReference>
<keyword evidence="3 6" id="KW-0964">Secreted</keyword>
<evidence type="ECO:0000256" key="5">
    <source>
        <dbReference type="ARBA" id="ARBA00023157"/>
    </source>
</evidence>
<name>A0A7N4NUC6_SARHA</name>
<dbReference type="GO" id="GO:0045087">
    <property type="term" value="P:innate immune response"/>
    <property type="evidence" value="ECO:0007669"/>
    <property type="project" value="InterPro"/>
</dbReference>
<evidence type="ECO:0000313" key="9">
    <source>
        <dbReference type="Proteomes" id="UP000007648"/>
    </source>
</evidence>